<gene>
    <name evidence="1" type="ORF">KTC_25460</name>
</gene>
<evidence type="ECO:0000313" key="1">
    <source>
        <dbReference type="EMBL" id="BBH87795.1"/>
    </source>
</evidence>
<dbReference type="AlphaFoldDB" id="A0A455SNK4"/>
<name>A0A455SNK4_9CHLR</name>
<proteinExistence type="predicted"/>
<organism evidence="1">
    <name type="scientific">Thermosporothrix sp. COM3</name>
    <dbReference type="NCBI Taxonomy" id="2490863"/>
    <lineage>
        <taxon>Bacteria</taxon>
        <taxon>Bacillati</taxon>
        <taxon>Chloroflexota</taxon>
        <taxon>Ktedonobacteria</taxon>
        <taxon>Ktedonobacterales</taxon>
        <taxon>Thermosporotrichaceae</taxon>
        <taxon>Thermosporothrix</taxon>
    </lineage>
</organism>
<accession>A0A455SNK4</accession>
<sequence>MHFMQNYIGQAKDPLLLPDQWERIAEKKALTVRQFERAPTLLWTGKRRPPYILFCIGAV</sequence>
<protein>
    <submittedName>
        <fullName evidence="1">Uncharacterized protein</fullName>
    </submittedName>
</protein>
<reference evidence="1" key="1">
    <citation type="submission" date="2018-12" db="EMBL/GenBank/DDBJ databases">
        <title>Novel natural products biosynthetic potential of the class Ktedonobacteria.</title>
        <authorList>
            <person name="Zheng Y."/>
            <person name="Saitou A."/>
            <person name="Wang C.M."/>
            <person name="Toyoda A."/>
            <person name="Minakuchi Y."/>
            <person name="Sekiguchi Y."/>
            <person name="Ueda K."/>
            <person name="Takano H."/>
            <person name="Sakai Y."/>
            <person name="Yokota A."/>
            <person name="Yabe S."/>
        </authorList>
    </citation>
    <scope>NUCLEOTIDE SEQUENCE</scope>
    <source>
        <strain evidence="1">COM3</strain>
    </source>
</reference>
<dbReference type="EMBL" id="AP019376">
    <property type="protein sequence ID" value="BBH87795.1"/>
    <property type="molecule type" value="Genomic_DNA"/>
</dbReference>